<proteinExistence type="predicted"/>
<evidence type="ECO:0000313" key="2">
    <source>
        <dbReference type="EMBL" id="KAL2067011.1"/>
    </source>
</evidence>
<organism evidence="2 3">
    <name type="scientific">Oculimacula yallundae</name>
    <dbReference type="NCBI Taxonomy" id="86028"/>
    <lineage>
        <taxon>Eukaryota</taxon>
        <taxon>Fungi</taxon>
        <taxon>Dikarya</taxon>
        <taxon>Ascomycota</taxon>
        <taxon>Pezizomycotina</taxon>
        <taxon>Leotiomycetes</taxon>
        <taxon>Helotiales</taxon>
        <taxon>Ploettnerulaceae</taxon>
        <taxon>Oculimacula</taxon>
    </lineage>
</organism>
<sequence>MPASYPPTDTLIDLDLDDMVGRARWASTLPEINTLPIAKAQDLIYANDVELALDLERRCKPSEELPQSQDSDESQSSPNPQRSKIGLVCEGSHDIPKAHQILVKIKDPNTGYFRRSMLSLALARSDTSVIPGRWKNANQAYAWLEQFRDEQRGLNYKLREWIGMTLSDIADLHDGLIEEEKAERQLNGLELGSLKSIRDSISDSWTSSDLAISQGEPEEVLVSEPVSKPISKPLSEPIPKPISELVSEPGSNSTEGSSWPDVPEGGIFPLSPHLETPDPVNSPTFPKLVGMNTGKSGFGNIF</sequence>
<evidence type="ECO:0000256" key="1">
    <source>
        <dbReference type="SAM" id="MobiDB-lite"/>
    </source>
</evidence>
<comment type="caution">
    <text evidence="2">The sequence shown here is derived from an EMBL/GenBank/DDBJ whole genome shotgun (WGS) entry which is preliminary data.</text>
</comment>
<keyword evidence="3" id="KW-1185">Reference proteome</keyword>
<feature type="compositionally biased region" description="Low complexity" evidence="1">
    <location>
        <begin position="64"/>
        <end position="81"/>
    </location>
</feature>
<dbReference type="EMBL" id="JAZHXI010000010">
    <property type="protein sequence ID" value="KAL2067011.1"/>
    <property type="molecule type" value="Genomic_DNA"/>
</dbReference>
<reference evidence="2 3" key="1">
    <citation type="journal article" date="2024" name="Commun. Biol.">
        <title>Comparative genomic analysis of thermophilic fungi reveals convergent evolutionary adaptations and gene losses.</title>
        <authorList>
            <person name="Steindorff A.S."/>
            <person name="Aguilar-Pontes M.V."/>
            <person name="Robinson A.J."/>
            <person name="Andreopoulos B."/>
            <person name="LaButti K."/>
            <person name="Kuo A."/>
            <person name="Mondo S."/>
            <person name="Riley R."/>
            <person name="Otillar R."/>
            <person name="Haridas S."/>
            <person name="Lipzen A."/>
            <person name="Grimwood J."/>
            <person name="Schmutz J."/>
            <person name="Clum A."/>
            <person name="Reid I.D."/>
            <person name="Moisan M.C."/>
            <person name="Butler G."/>
            <person name="Nguyen T.T.M."/>
            <person name="Dewar K."/>
            <person name="Conant G."/>
            <person name="Drula E."/>
            <person name="Henrissat B."/>
            <person name="Hansel C."/>
            <person name="Singer S."/>
            <person name="Hutchinson M.I."/>
            <person name="de Vries R.P."/>
            <person name="Natvig D.O."/>
            <person name="Powell A.J."/>
            <person name="Tsang A."/>
            <person name="Grigoriev I.V."/>
        </authorList>
    </citation>
    <scope>NUCLEOTIDE SEQUENCE [LARGE SCALE GENOMIC DNA]</scope>
    <source>
        <strain evidence="2 3">CBS 494.80</strain>
    </source>
</reference>
<protein>
    <submittedName>
        <fullName evidence="2">Uncharacterized protein</fullName>
    </submittedName>
</protein>
<feature type="region of interest" description="Disordered" evidence="1">
    <location>
        <begin position="61"/>
        <end position="86"/>
    </location>
</feature>
<dbReference type="Proteomes" id="UP001595075">
    <property type="component" value="Unassembled WGS sequence"/>
</dbReference>
<gene>
    <name evidence="2" type="ORF">VTL71DRAFT_1435</name>
</gene>
<feature type="region of interest" description="Disordered" evidence="1">
    <location>
        <begin position="208"/>
        <end position="282"/>
    </location>
</feature>
<evidence type="ECO:0000313" key="3">
    <source>
        <dbReference type="Proteomes" id="UP001595075"/>
    </source>
</evidence>
<name>A0ABR4CC23_9HELO</name>
<accession>A0ABR4CC23</accession>